<dbReference type="PANTHER" id="PTHR30258">
    <property type="entry name" value="TYPE II SECRETION SYSTEM PROTEIN GSPE-RELATED"/>
    <property type="match status" value="1"/>
</dbReference>
<dbReference type="GO" id="GO:0005524">
    <property type="term" value="F:ATP binding"/>
    <property type="evidence" value="ECO:0007669"/>
    <property type="project" value="UniProtKB-KW"/>
</dbReference>
<dbReference type="STRING" id="1216932.CM240_1345"/>
<dbReference type="OrthoDB" id="9808272at2"/>
<dbReference type="InterPro" id="IPR003593">
    <property type="entry name" value="AAA+_ATPase"/>
</dbReference>
<dbReference type="GO" id="GO:0005886">
    <property type="term" value="C:plasma membrane"/>
    <property type="evidence" value="ECO:0007669"/>
    <property type="project" value="TreeGrafter"/>
</dbReference>
<dbReference type="Proteomes" id="UP000019426">
    <property type="component" value="Chromosome M2/40_rep1"/>
</dbReference>
<dbReference type="Gene3D" id="3.30.300.160">
    <property type="entry name" value="Type II secretion system, protein E, N-terminal domain"/>
    <property type="match status" value="1"/>
</dbReference>
<keyword evidence="3" id="KW-0067">ATP-binding</keyword>
<dbReference type="SMART" id="SM00382">
    <property type="entry name" value="AAA"/>
    <property type="match status" value="1"/>
</dbReference>
<dbReference type="Gene3D" id="3.40.50.300">
    <property type="entry name" value="P-loop containing nucleotide triphosphate hydrolases"/>
    <property type="match status" value="1"/>
</dbReference>
<dbReference type="FunFam" id="3.40.50.300:FF:000398">
    <property type="entry name" value="Type IV pilus assembly ATPase PilB"/>
    <property type="match status" value="1"/>
</dbReference>
<dbReference type="SUPFAM" id="SSF52540">
    <property type="entry name" value="P-loop containing nucleoside triphosphate hydrolases"/>
    <property type="match status" value="1"/>
</dbReference>
<feature type="domain" description="Bacterial type II secretion system protein E" evidence="4">
    <location>
        <begin position="378"/>
        <end position="392"/>
    </location>
</feature>
<dbReference type="SUPFAM" id="SSF160246">
    <property type="entry name" value="EspE N-terminal domain-like"/>
    <property type="match status" value="1"/>
</dbReference>
<dbReference type="InterPro" id="IPR007831">
    <property type="entry name" value="T2SS_GspE_N"/>
</dbReference>
<organism evidence="5 6">
    <name type="scientific">Clostridium bornimense</name>
    <dbReference type="NCBI Taxonomy" id="1216932"/>
    <lineage>
        <taxon>Bacteria</taxon>
        <taxon>Bacillati</taxon>
        <taxon>Bacillota</taxon>
        <taxon>Clostridia</taxon>
        <taxon>Eubacteriales</taxon>
        <taxon>Clostridiaceae</taxon>
        <taxon>Clostridium</taxon>
    </lineage>
</organism>
<sequence length="559" mass="62113">MARKKRIGDLLLEYNYITDAELDEALEVQKATGKKLGEIFINSGIISESDLLGVLELQLGLNRVYMDMIKVDKELINLVPEFLAKKYNAFPIGIENNELVVVMNDPLNILAEEDLSIASGYPIKIALSSEREIKQMINKYYSESYMEKTAEHLKAHSEEKEQEEDIIEQIDGTENAPTVKLIDTIIANAVRSKASDIHIEPFENRVVVRYRIDGQLKKQFESSREPLAAMITRIKILSDMDIAEKRIPQDGKILTKVDGVDVDLRVSVLPAVYGEKVVIRILDRSAYMVEKDQLGLEGEDLEKINKIVSNPYGIVLVTGPTGSGKTTTLYSLLRDLNKESVNLVTVEDPVEYAMDGITQVNVNAKAGLTFASGLRSILRQDPDVVMIGEIRDAETAEIAIRAAITGHLVLSTIHTNDAPSSVMRLQDMGIQPYLVATAVKGIIAQRLIRKICPNCKQGYLASDYEKSILGLPDQRVILYRGTGCSRCNDTGYKGRMGIYEIMEIGADVKEVIYNNGNAEEIRKVAVRNGMNTLNRSAAKAVLAGKSTIDELMRVTMLNE</sequence>
<evidence type="ECO:0000313" key="5">
    <source>
        <dbReference type="EMBL" id="CDM68504.1"/>
    </source>
</evidence>
<dbReference type="Pfam" id="PF00437">
    <property type="entry name" value="T2SSE"/>
    <property type="match status" value="1"/>
</dbReference>
<dbReference type="FunFam" id="3.30.450.90:FF:000001">
    <property type="entry name" value="Type II secretion system ATPase GspE"/>
    <property type="match status" value="1"/>
</dbReference>
<dbReference type="PATRIC" id="fig|1216932.3.peg.1339"/>
<dbReference type="InterPro" id="IPR037257">
    <property type="entry name" value="T2SS_E_N_sf"/>
</dbReference>
<dbReference type="KEGG" id="clt:CM240_1345"/>
<evidence type="ECO:0000256" key="2">
    <source>
        <dbReference type="ARBA" id="ARBA00022741"/>
    </source>
</evidence>
<proteinExistence type="inferred from homology"/>
<dbReference type="eggNOG" id="COG2804">
    <property type="taxonomic scope" value="Bacteria"/>
</dbReference>
<dbReference type="InterPro" id="IPR027417">
    <property type="entry name" value="P-loop_NTPase"/>
</dbReference>
<dbReference type="InterPro" id="IPR001482">
    <property type="entry name" value="T2SS/T4SS_dom"/>
</dbReference>
<dbReference type="PANTHER" id="PTHR30258:SF1">
    <property type="entry name" value="PROTEIN TRANSPORT PROTEIN HOFB HOMOLOG"/>
    <property type="match status" value="1"/>
</dbReference>
<evidence type="ECO:0000256" key="3">
    <source>
        <dbReference type="ARBA" id="ARBA00022840"/>
    </source>
</evidence>
<accession>W6RY09</accession>
<dbReference type="AlphaFoldDB" id="W6RY09"/>
<dbReference type="RefSeq" id="WP_044037595.1">
    <property type="nucleotide sequence ID" value="NZ_HG917868.1"/>
</dbReference>
<dbReference type="Pfam" id="PF05157">
    <property type="entry name" value="MshEN"/>
    <property type="match status" value="1"/>
</dbReference>
<keyword evidence="6" id="KW-1185">Reference proteome</keyword>
<keyword evidence="2" id="KW-0547">Nucleotide-binding</keyword>
<name>W6RY09_9CLOT</name>
<evidence type="ECO:0000313" key="6">
    <source>
        <dbReference type="Proteomes" id="UP000019426"/>
    </source>
</evidence>
<evidence type="ECO:0000259" key="4">
    <source>
        <dbReference type="PROSITE" id="PS00662"/>
    </source>
</evidence>
<comment type="similarity">
    <text evidence="1">Belongs to the GSP E family.</text>
</comment>
<protein>
    <submittedName>
        <fullName evidence="5">Type IV fimbrial assembly protein PilB</fullName>
    </submittedName>
</protein>
<dbReference type="CDD" id="cd01129">
    <property type="entry name" value="PulE-GspE-like"/>
    <property type="match status" value="1"/>
</dbReference>
<reference evidence="5 6" key="1">
    <citation type="submission" date="2013-11" db="EMBL/GenBank/DDBJ databases">
        <title>Complete genome sequence of Clostridum sp. M2/40.</title>
        <authorList>
            <person name="Wibberg D."/>
            <person name="Puehler A."/>
            <person name="Schlueter A."/>
        </authorList>
    </citation>
    <scope>NUCLEOTIDE SEQUENCE [LARGE SCALE GENOMIC DNA]</scope>
    <source>
        <strain evidence="6">M2/40</strain>
    </source>
</reference>
<evidence type="ECO:0000256" key="1">
    <source>
        <dbReference type="ARBA" id="ARBA00006611"/>
    </source>
</evidence>
<gene>
    <name evidence="5" type="ORF">CM240_1345</name>
</gene>
<dbReference type="GO" id="GO:0016887">
    <property type="term" value="F:ATP hydrolysis activity"/>
    <property type="evidence" value="ECO:0007669"/>
    <property type="project" value="TreeGrafter"/>
</dbReference>
<dbReference type="HOGENOM" id="CLU_013446_10_3_9"/>
<dbReference type="Gene3D" id="3.30.450.90">
    <property type="match status" value="1"/>
</dbReference>
<dbReference type="PROSITE" id="PS00662">
    <property type="entry name" value="T2SP_E"/>
    <property type="match status" value="1"/>
</dbReference>
<dbReference type="EMBL" id="HG917868">
    <property type="protein sequence ID" value="CDM68504.1"/>
    <property type="molecule type" value="Genomic_DNA"/>
</dbReference>